<evidence type="ECO:0000259" key="11">
    <source>
        <dbReference type="Pfam" id="PF02540"/>
    </source>
</evidence>
<evidence type="ECO:0000256" key="9">
    <source>
        <dbReference type="RuleBase" id="RU003811"/>
    </source>
</evidence>
<comment type="catalytic activity">
    <reaction evidence="8 10">
        <text>deamido-NAD(+) + NH4(+) + ATP = AMP + diphosphate + NAD(+) + H(+)</text>
        <dbReference type="Rhea" id="RHEA:21188"/>
        <dbReference type="ChEBI" id="CHEBI:15378"/>
        <dbReference type="ChEBI" id="CHEBI:28938"/>
        <dbReference type="ChEBI" id="CHEBI:30616"/>
        <dbReference type="ChEBI" id="CHEBI:33019"/>
        <dbReference type="ChEBI" id="CHEBI:57540"/>
        <dbReference type="ChEBI" id="CHEBI:58437"/>
        <dbReference type="ChEBI" id="CHEBI:456215"/>
        <dbReference type="EC" id="6.3.1.5"/>
    </reaction>
</comment>
<dbReference type="EC" id="6.3.1.5" evidence="8 10"/>
<evidence type="ECO:0000256" key="3">
    <source>
        <dbReference type="ARBA" id="ARBA00022723"/>
    </source>
</evidence>
<feature type="binding site" description="in other chain" evidence="8">
    <location>
        <position position="115"/>
    </location>
    <ligand>
        <name>deamido-NAD(+)</name>
        <dbReference type="ChEBI" id="CHEBI:58437"/>
        <note>ligand shared between two neighboring subunits</note>
    </ligand>
</feature>
<feature type="binding site" description="in other chain" evidence="8">
    <location>
        <position position="148"/>
    </location>
    <ligand>
        <name>deamido-NAD(+)</name>
        <dbReference type="ChEBI" id="CHEBI:58437"/>
        <note>ligand shared between two neighboring subunits</note>
    </ligand>
</feature>
<feature type="binding site" evidence="8">
    <location>
        <position position="35"/>
    </location>
    <ligand>
        <name>Mg(2+)</name>
        <dbReference type="ChEBI" id="CHEBI:18420"/>
    </ligand>
</feature>
<feature type="binding site" evidence="8">
    <location>
        <position position="155"/>
    </location>
    <ligand>
        <name>deamido-NAD(+)</name>
        <dbReference type="ChEBI" id="CHEBI:58437"/>
        <note>ligand shared between two neighboring subunits</note>
    </ligand>
</feature>
<feature type="binding site" evidence="8">
    <location>
        <position position="140"/>
    </location>
    <ligand>
        <name>Mg(2+)</name>
        <dbReference type="ChEBI" id="CHEBI:18420"/>
    </ligand>
</feature>
<dbReference type="GO" id="GO:0008795">
    <property type="term" value="F:NAD+ synthase activity"/>
    <property type="evidence" value="ECO:0007669"/>
    <property type="project" value="UniProtKB-UniRule"/>
</dbReference>
<dbReference type="InterPro" id="IPR003694">
    <property type="entry name" value="NAD_synthase"/>
</dbReference>
<comment type="function">
    <text evidence="8">Catalyzes the ATP-dependent amidation of deamido-NAD to form NAD. Uses ammonia as a nitrogen source.</text>
</comment>
<dbReference type="GO" id="GO:0005524">
    <property type="term" value="F:ATP binding"/>
    <property type="evidence" value="ECO:0007669"/>
    <property type="project" value="UniProtKB-UniRule"/>
</dbReference>
<evidence type="ECO:0000256" key="8">
    <source>
        <dbReference type="HAMAP-Rule" id="MF_00193"/>
    </source>
</evidence>
<keyword evidence="13" id="KW-1185">Reference proteome</keyword>
<keyword evidence="7 8" id="KW-0520">NAD</keyword>
<evidence type="ECO:0000313" key="12">
    <source>
        <dbReference type="EMBL" id="PRR69053.1"/>
    </source>
</evidence>
<keyword evidence="5 8" id="KW-0067">ATP-binding</keyword>
<evidence type="ECO:0000256" key="10">
    <source>
        <dbReference type="RuleBase" id="RU003812"/>
    </source>
</evidence>
<comment type="pathway">
    <text evidence="8">Cofactor biosynthesis; NAD(+) biosynthesis; NAD(+) from deamido-NAD(+) (ammonia route): step 1/1.</text>
</comment>
<feature type="binding site" description="in other chain" evidence="8">
    <location>
        <begin position="232"/>
        <end position="233"/>
    </location>
    <ligand>
        <name>deamido-NAD(+)</name>
        <dbReference type="ChEBI" id="CHEBI:58437"/>
        <note>ligand shared between two neighboring subunits</note>
    </ligand>
</feature>
<dbReference type="InterPro" id="IPR022310">
    <property type="entry name" value="NAD/GMP_synthase"/>
</dbReference>
<dbReference type="HAMAP" id="MF_00193">
    <property type="entry name" value="NadE_ammonia_dep"/>
    <property type="match status" value="1"/>
</dbReference>
<proteinExistence type="inferred from homology"/>
<comment type="subunit">
    <text evidence="8">Homodimer.</text>
</comment>
<dbReference type="PANTHER" id="PTHR23090">
    <property type="entry name" value="NH 3 /GLUTAMINE-DEPENDENT NAD + SYNTHETASE"/>
    <property type="match status" value="1"/>
</dbReference>
<evidence type="ECO:0000256" key="6">
    <source>
        <dbReference type="ARBA" id="ARBA00022842"/>
    </source>
</evidence>
<dbReference type="Gene3D" id="3.40.50.620">
    <property type="entry name" value="HUPs"/>
    <property type="match status" value="1"/>
</dbReference>
<gene>
    <name evidence="12" type="primary">nadE_2</name>
    <name evidence="8" type="synonym">nadE</name>
    <name evidence="12" type="ORF">MOHU_25900</name>
</gene>
<feature type="binding site" evidence="8">
    <location>
        <position position="135"/>
    </location>
    <ligand>
        <name>ATP</name>
        <dbReference type="ChEBI" id="CHEBI:30616"/>
    </ligand>
</feature>
<accession>A0A2T0AKJ0</accession>
<keyword evidence="2 8" id="KW-0436">Ligase</keyword>
<organism evidence="12 13">
    <name type="scientific">Neomoorella humiferrea</name>
    <dbReference type="NCBI Taxonomy" id="676965"/>
    <lineage>
        <taxon>Bacteria</taxon>
        <taxon>Bacillati</taxon>
        <taxon>Bacillota</taxon>
        <taxon>Clostridia</taxon>
        <taxon>Neomoorellales</taxon>
        <taxon>Neomoorellaceae</taxon>
        <taxon>Neomoorella</taxon>
    </lineage>
</organism>
<feature type="binding site" evidence="8">
    <location>
        <position position="186"/>
    </location>
    <ligand>
        <name>ATP</name>
        <dbReference type="ChEBI" id="CHEBI:30616"/>
    </ligand>
</feature>
<dbReference type="GO" id="GO:0004359">
    <property type="term" value="F:glutaminase activity"/>
    <property type="evidence" value="ECO:0007669"/>
    <property type="project" value="InterPro"/>
</dbReference>
<keyword evidence="6 8" id="KW-0460">Magnesium</keyword>
<dbReference type="UniPathway" id="UPA00253">
    <property type="reaction ID" value="UER00333"/>
</dbReference>
<evidence type="ECO:0000256" key="7">
    <source>
        <dbReference type="ARBA" id="ARBA00023027"/>
    </source>
</evidence>
<dbReference type="EMBL" id="PVXM01000058">
    <property type="protein sequence ID" value="PRR69053.1"/>
    <property type="molecule type" value="Genomic_DNA"/>
</dbReference>
<evidence type="ECO:0000256" key="1">
    <source>
        <dbReference type="ARBA" id="ARBA00005859"/>
    </source>
</evidence>
<dbReference type="Pfam" id="PF02540">
    <property type="entry name" value="NAD_synthase"/>
    <property type="match status" value="1"/>
</dbReference>
<dbReference type="GO" id="GO:0003952">
    <property type="term" value="F:NAD+ synthase (glutamine-hydrolyzing) activity"/>
    <property type="evidence" value="ECO:0007669"/>
    <property type="project" value="InterPro"/>
</dbReference>
<dbReference type="PANTHER" id="PTHR23090:SF9">
    <property type="entry name" value="GLUTAMINE-DEPENDENT NAD(+) SYNTHETASE"/>
    <property type="match status" value="1"/>
</dbReference>
<evidence type="ECO:0000256" key="2">
    <source>
        <dbReference type="ARBA" id="ARBA00022598"/>
    </source>
</evidence>
<feature type="domain" description="NAD/GMP synthase" evidence="11">
    <location>
        <begin position="7"/>
        <end position="237"/>
    </location>
</feature>
<dbReference type="Proteomes" id="UP000238415">
    <property type="component" value="Unassembled WGS sequence"/>
</dbReference>
<comment type="caution">
    <text evidence="12">The sequence shown here is derived from an EMBL/GenBank/DDBJ whole genome shotgun (WGS) entry which is preliminary data.</text>
</comment>
<evidence type="ECO:0000313" key="13">
    <source>
        <dbReference type="Proteomes" id="UP000238415"/>
    </source>
</evidence>
<dbReference type="InterPro" id="IPR014729">
    <property type="entry name" value="Rossmann-like_a/b/a_fold"/>
</dbReference>
<sequence>MDAAKMVADLVAWLQEEAAKAGAKGAVLGLSGGIDSAVVANLCRLAFPDNCLGLIMPCHSDPADAEDAHLVARHLELPVVEVVLDDIYDRLVLLLTGQPFSPGKRNLALANLKPRLRMLTLYFHANERNYLVVGTGNRSELTVGYFTKYGDGGVDLLPLANLVKSQVRELARYLKLPERIIGKPPTAGLWAGQTDEGEMGITYEDLDRYILTGQAPPAVKEKIEAMAAASAHKRRLPLTPPF</sequence>
<dbReference type="RefSeq" id="WP_106006490.1">
    <property type="nucleotide sequence ID" value="NZ_CP136418.1"/>
</dbReference>
<protein>
    <recommendedName>
        <fullName evidence="8 10">NH(3)-dependent NAD(+) synthetase</fullName>
        <ecNumber evidence="8 10">6.3.1.5</ecNumber>
    </recommendedName>
</protein>
<evidence type="ECO:0000256" key="4">
    <source>
        <dbReference type="ARBA" id="ARBA00022741"/>
    </source>
</evidence>
<dbReference type="InterPro" id="IPR022926">
    <property type="entry name" value="NH(3)-dep_NAD(+)_synth"/>
</dbReference>
<name>A0A2T0AKJ0_9FIRM</name>
<dbReference type="GO" id="GO:0009435">
    <property type="term" value="P:NAD+ biosynthetic process"/>
    <property type="evidence" value="ECO:0007669"/>
    <property type="project" value="UniProtKB-UniRule"/>
</dbReference>
<dbReference type="AlphaFoldDB" id="A0A2T0AKJ0"/>
<feature type="binding site" evidence="8">
    <location>
        <begin position="29"/>
        <end position="36"/>
    </location>
    <ligand>
        <name>ATP</name>
        <dbReference type="ChEBI" id="CHEBI:30616"/>
    </ligand>
</feature>
<dbReference type="OrthoDB" id="9803818at2"/>
<dbReference type="CDD" id="cd00553">
    <property type="entry name" value="NAD_synthase"/>
    <property type="match status" value="1"/>
</dbReference>
<keyword evidence="3 8" id="KW-0479">Metal-binding</keyword>
<keyword evidence="4 8" id="KW-0547">Nucleotide-binding</keyword>
<reference evidence="12 13" key="1">
    <citation type="submission" date="2018-03" db="EMBL/GenBank/DDBJ databases">
        <title>Genome sequence of Moorella humiferrea DSM 23265.</title>
        <authorList>
            <person name="Poehlein A."/>
            <person name="Daniel R."/>
        </authorList>
    </citation>
    <scope>NUCLEOTIDE SEQUENCE [LARGE SCALE GENOMIC DNA]</scope>
    <source>
        <strain evidence="12 13">DSM 23265</strain>
    </source>
</reference>
<dbReference type="NCBIfam" id="TIGR00552">
    <property type="entry name" value="nadE"/>
    <property type="match status" value="1"/>
</dbReference>
<dbReference type="SUPFAM" id="SSF52402">
    <property type="entry name" value="Adenine nucleotide alpha hydrolases-like"/>
    <property type="match status" value="1"/>
</dbReference>
<dbReference type="GO" id="GO:0046872">
    <property type="term" value="F:metal ion binding"/>
    <property type="evidence" value="ECO:0007669"/>
    <property type="project" value="UniProtKB-KW"/>
</dbReference>
<evidence type="ECO:0000256" key="5">
    <source>
        <dbReference type="ARBA" id="ARBA00022840"/>
    </source>
</evidence>
<comment type="similarity">
    <text evidence="1 8 9">Belongs to the NAD synthetase family.</text>
</comment>
<dbReference type="GO" id="GO:0005737">
    <property type="term" value="C:cytoplasm"/>
    <property type="evidence" value="ECO:0007669"/>
    <property type="project" value="InterPro"/>
</dbReference>
<feature type="binding site" evidence="8">
    <location>
        <position position="164"/>
    </location>
    <ligand>
        <name>ATP</name>
        <dbReference type="ChEBI" id="CHEBI:30616"/>
    </ligand>
</feature>